<protein>
    <submittedName>
        <fullName evidence="2">Phage late control D family protein</fullName>
    </submittedName>
    <submittedName>
        <fullName evidence="1">Phage protein D</fullName>
    </submittedName>
</protein>
<gene>
    <name evidence="2" type="ORF">DXC40_06050</name>
    <name evidence="1" type="ORF">ERS852551_00094</name>
</gene>
<proteinExistence type="predicted"/>
<dbReference type="EMBL" id="QVME01000002">
    <property type="protein sequence ID" value="RGE68853.1"/>
    <property type="molecule type" value="Genomic_DNA"/>
</dbReference>
<dbReference type="OrthoDB" id="2641038at2"/>
<dbReference type="Proteomes" id="UP000260828">
    <property type="component" value="Unassembled WGS sequence"/>
</dbReference>
<dbReference type="EMBL" id="CZBE01000001">
    <property type="protein sequence ID" value="CUP20837.1"/>
    <property type="molecule type" value="Genomic_DNA"/>
</dbReference>
<name>A0A174LE88_9FIRM</name>
<dbReference type="AlphaFoldDB" id="A0A174LE88"/>
<accession>A0A174LE88</accession>
<dbReference type="Proteomes" id="UP000095765">
    <property type="component" value="Unassembled WGS sequence"/>
</dbReference>
<dbReference type="RefSeq" id="WP_006874531.1">
    <property type="nucleotide sequence ID" value="NZ_CABIWA010000002.1"/>
</dbReference>
<evidence type="ECO:0000313" key="3">
    <source>
        <dbReference type="Proteomes" id="UP000095765"/>
    </source>
</evidence>
<reference evidence="2 4" key="2">
    <citation type="submission" date="2018-08" db="EMBL/GenBank/DDBJ databases">
        <title>A genome reference for cultivated species of the human gut microbiota.</title>
        <authorList>
            <person name="Zou Y."/>
            <person name="Xue W."/>
            <person name="Luo G."/>
        </authorList>
    </citation>
    <scope>NUCLEOTIDE SEQUENCE [LARGE SCALE GENOMIC DNA]</scope>
    <source>
        <strain evidence="2 4">TF05-12AC</strain>
    </source>
</reference>
<organism evidence="1 3">
    <name type="scientific">Anaerotruncus colihominis</name>
    <dbReference type="NCBI Taxonomy" id="169435"/>
    <lineage>
        <taxon>Bacteria</taxon>
        <taxon>Bacillati</taxon>
        <taxon>Bacillota</taxon>
        <taxon>Clostridia</taxon>
        <taxon>Eubacteriales</taxon>
        <taxon>Oscillospiraceae</taxon>
        <taxon>Anaerotruncus</taxon>
    </lineage>
</organism>
<evidence type="ECO:0000313" key="2">
    <source>
        <dbReference type="EMBL" id="RGE68853.1"/>
    </source>
</evidence>
<evidence type="ECO:0000313" key="1">
    <source>
        <dbReference type="EMBL" id="CUP20837.1"/>
    </source>
</evidence>
<reference evidence="1 3" key="1">
    <citation type="submission" date="2015-09" db="EMBL/GenBank/DDBJ databases">
        <authorList>
            <consortium name="Pathogen Informatics"/>
        </authorList>
    </citation>
    <scope>NUCLEOTIDE SEQUENCE [LARGE SCALE GENOMIC DNA]</scope>
    <source>
        <strain evidence="1 3">2789STDY5834939</strain>
    </source>
</reference>
<sequence>MAAITFSTSSSYDYDQLEQKYKGFAAPSFEILVGGVKLADQTCQLQSIEINIPVGAGDGARRGEASSCTFQLSGQFDLDKSAFTGDLLAKLEVGKKVEVNGGYNTRITLFVGLIVHVRHTYSPEGISITVEAMDASVLLRNIKKSVAYEQEDQDAVIQKLLEQCTVNGYAKMGKVSKIGQNKIRLIQSGMDDSEFITHLARRAGYCFAIIHGQVIFTELYKKTGALMTLEYGRHLKSFEKELDSSRQIGKVTVSSVGVGLAPELAQITATDISGTGSKTALAMMPALKTRQLDYQDPLEFTAAGLKRVAQAIFNERSMEFVSGRGSCIGLPELVPGRYLKIDGMDKHTNGLYFISRVVHRYSEQGFTTDFELKGARTN</sequence>
<dbReference type="SUPFAM" id="SSF69279">
    <property type="entry name" value="Phage tail proteins"/>
    <property type="match status" value="1"/>
</dbReference>
<evidence type="ECO:0000313" key="4">
    <source>
        <dbReference type="Proteomes" id="UP000260828"/>
    </source>
</evidence>